<dbReference type="Gene3D" id="1.10.1070.11">
    <property type="entry name" value="Phosphatidylinositol 3-/4-kinase, catalytic domain"/>
    <property type="match status" value="1"/>
</dbReference>
<evidence type="ECO:0000313" key="4">
    <source>
        <dbReference type="Proteomes" id="UP001151760"/>
    </source>
</evidence>
<dbReference type="SUPFAM" id="SSF56112">
    <property type="entry name" value="Protein kinase-like (PK-like)"/>
    <property type="match status" value="1"/>
</dbReference>
<feature type="compositionally biased region" description="Polar residues" evidence="1">
    <location>
        <begin position="220"/>
        <end position="229"/>
    </location>
</feature>
<accession>A0ABQ5BXE0</accession>
<proteinExistence type="predicted"/>
<dbReference type="EMBL" id="BQNB010013676">
    <property type="protein sequence ID" value="GJT18904.1"/>
    <property type="molecule type" value="Genomic_DNA"/>
</dbReference>
<comment type="caution">
    <text evidence="3">The sequence shown here is derived from an EMBL/GenBank/DDBJ whole genome shotgun (WGS) entry which is preliminary data.</text>
</comment>
<evidence type="ECO:0000259" key="2">
    <source>
        <dbReference type="PROSITE" id="PS50290"/>
    </source>
</evidence>
<gene>
    <name evidence="3" type="ORF">Tco_0877610</name>
</gene>
<evidence type="ECO:0000256" key="1">
    <source>
        <dbReference type="SAM" id="MobiDB-lite"/>
    </source>
</evidence>
<evidence type="ECO:0000313" key="3">
    <source>
        <dbReference type="EMBL" id="GJT18904.1"/>
    </source>
</evidence>
<keyword evidence="4" id="KW-1185">Reference proteome</keyword>
<dbReference type="InterPro" id="IPR000403">
    <property type="entry name" value="PI3/4_kinase_cat_dom"/>
</dbReference>
<organism evidence="3 4">
    <name type="scientific">Tanacetum coccineum</name>
    <dbReference type="NCBI Taxonomy" id="301880"/>
    <lineage>
        <taxon>Eukaryota</taxon>
        <taxon>Viridiplantae</taxon>
        <taxon>Streptophyta</taxon>
        <taxon>Embryophyta</taxon>
        <taxon>Tracheophyta</taxon>
        <taxon>Spermatophyta</taxon>
        <taxon>Magnoliopsida</taxon>
        <taxon>eudicotyledons</taxon>
        <taxon>Gunneridae</taxon>
        <taxon>Pentapetalae</taxon>
        <taxon>asterids</taxon>
        <taxon>campanulids</taxon>
        <taxon>Asterales</taxon>
        <taxon>Asteraceae</taxon>
        <taxon>Asteroideae</taxon>
        <taxon>Anthemideae</taxon>
        <taxon>Anthemidinae</taxon>
        <taxon>Tanacetum</taxon>
    </lineage>
</organism>
<dbReference type="PANTHER" id="PTHR11139:SF1">
    <property type="entry name" value="TRANSFORMATION_TRANSCRIPTION DOMAIN-ASSOCIATED PROTEIN"/>
    <property type="match status" value="1"/>
</dbReference>
<reference evidence="3" key="2">
    <citation type="submission" date="2022-01" db="EMBL/GenBank/DDBJ databases">
        <authorList>
            <person name="Yamashiro T."/>
            <person name="Shiraishi A."/>
            <person name="Satake H."/>
            <person name="Nakayama K."/>
        </authorList>
    </citation>
    <scope>NUCLEOTIDE SEQUENCE</scope>
</reference>
<dbReference type="InterPro" id="IPR036940">
    <property type="entry name" value="PI3/4_kinase_cat_sf"/>
</dbReference>
<protein>
    <submittedName>
        <fullName evidence="3">Transformation/transcription domain-associated protein-like protein isoform X2</fullName>
    </submittedName>
</protein>
<reference evidence="3" key="1">
    <citation type="journal article" date="2022" name="Int. J. Mol. Sci.">
        <title>Draft Genome of Tanacetum Coccineum: Genomic Comparison of Closely Related Tanacetum-Family Plants.</title>
        <authorList>
            <person name="Yamashiro T."/>
            <person name="Shiraishi A."/>
            <person name="Nakayama K."/>
            <person name="Satake H."/>
        </authorList>
    </citation>
    <scope>NUCLEOTIDE SEQUENCE</scope>
</reference>
<dbReference type="InterPro" id="IPR050517">
    <property type="entry name" value="DDR_Repair_Kinase"/>
</dbReference>
<feature type="compositionally biased region" description="Polar residues" evidence="1">
    <location>
        <begin position="185"/>
        <end position="203"/>
    </location>
</feature>
<name>A0ABQ5BXE0_9ASTR</name>
<dbReference type="Pfam" id="PF00454">
    <property type="entry name" value="PI3_PI4_kinase"/>
    <property type="match status" value="1"/>
</dbReference>
<sequence length="577" mass="64529">MTIIAASAEPDSIDPKDDYVTNVCRHFAIIFHLEILPPIPLSNLKELDPLIFLDALVEVLADENRLHAKAALNALNAFKETHDEIWLEYTVNCFLQGIKFGIPNSRSHLAVLYLISFDTPNEPVGRAFDKFVDQIPHWVWLSWIPQLLLSQRSEVPHCKLVMLKLPIVGLMGMLDMMVVLQPQPGTQSTGPVGSYDGSSSQGQEPERSTVAEGNVLGGNENPSSMSDDGQNSMRRNYAMGLVASASSAFDAAKDIMEALKSKHTNLASELESLLTEIGSRFVTLADERLLAVVNALLDRYAVNKHVEFVREYKQDFEPHLDPESTATFPATLSDLTETLKHWKNILQSNLEDRFPAVLKLEEESRVLHDFHVVEVEVPGQYFSDEEVAPDHTIKLDRVGADITIVRRHGSSYRRLTLIGSDGSQCHSIVQTSLTPNARSDERILQLFLHVQDIAEWKTYVAFKKQFVIQLPLSSFTSFMLQIGGRSPNKILFARNTGKIFQTDFYPGYDANGMIEFNEPVPFRLTRNLQAFFSYFGVEGLIVSSMSAVAQVLFPPRRPLRMPLAPVVGGGSMNPVEF</sequence>
<feature type="region of interest" description="Disordered" evidence="1">
    <location>
        <begin position="185"/>
        <end position="229"/>
    </location>
</feature>
<dbReference type="Proteomes" id="UP001151760">
    <property type="component" value="Unassembled WGS sequence"/>
</dbReference>
<dbReference type="PROSITE" id="PS50290">
    <property type="entry name" value="PI3_4_KINASE_3"/>
    <property type="match status" value="1"/>
</dbReference>
<dbReference type="InterPro" id="IPR011009">
    <property type="entry name" value="Kinase-like_dom_sf"/>
</dbReference>
<feature type="domain" description="PI3K/PI4K catalytic" evidence="2">
    <location>
        <begin position="326"/>
        <end position="577"/>
    </location>
</feature>
<dbReference type="PANTHER" id="PTHR11139">
    <property type="entry name" value="ATAXIA TELANGIECTASIA MUTATED ATM -RELATED"/>
    <property type="match status" value="1"/>
</dbReference>